<evidence type="ECO:0000256" key="1">
    <source>
        <dbReference type="ARBA" id="ARBA00006611"/>
    </source>
</evidence>
<dbReference type="Proteomes" id="UP000230132">
    <property type="component" value="Unassembled WGS sequence"/>
</dbReference>
<reference evidence="7" key="1">
    <citation type="submission" date="2017-09" db="EMBL/GenBank/DDBJ databases">
        <title>Depth-based differentiation of microbial function through sediment-hosted aquifers and enrichment of novel symbionts in the deep terrestrial subsurface.</title>
        <authorList>
            <person name="Probst A.J."/>
            <person name="Ladd B."/>
            <person name="Jarett J.K."/>
            <person name="Geller-Mcgrath D.E."/>
            <person name="Sieber C.M.K."/>
            <person name="Emerson J.B."/>
            <person name="Anantharaman K."/>
            <person name="Thomas B.C."/>
            <person name="Malmstrom R."/>
            <person name="Stieglmeier M."/>
            <person name="Klingl A."/>
            <person name="Woyke T."/>
            <person name="Ryan C.M."/>
            <person name="Banfield J.F."/>
        </authorList>
    </citation>
    <scope>NUCLEOTIDE SEQUENCE [LARGE SCALE GENOMIC DNA]</scope>
</reference>
<dbReference type="GO" id="GO:0016887">
    <property type="term" value="F:ATP hydrolysis activity"/>
    <property type="evidence" value="ECO:0007669"/>
    <property type="project" value="TreeGrafter"/>
</dbReference>
<evidence type="ECO:0000256" key="2">
    <source>
        <dbReference type="ARBA" id="ARBA00022741"/>
    </source>
</evidence>
<keyword evidence="4" id="KW-0175">Coiled coil</keyword>
<evidence type="ECO:0000256" key="3">
    <source>
        <dbReference type="ARBA" id="ARBA00022840"/>
    </source>
</evidence>
<dbReference type="CDD" id="cd01129">
    <property type="entry name" value="PulE-GspE-like"/>
    <property type="match status" value="1"/>
</dbReference>
<dbReference type="EMBL" id="PFAX01000013">
    <property type="protein sequence ID" value="PIR90596.1"/>
    <property type="molecule type" value="Genomic_DNA"/>
</dbReference>
<keyword evidence="3" id="KW-0067">ATP-binding</keyword>
<dbReference type="AlphaFoldDB" id="A0A2H0UUQ1"/>
<dbReference type="PANTHER" id="PTHR30258:SF1">
    <property type="entry name" value="PROTEIN TRANSPORT PROTEIN HOFB HOMOLOG"/>
    <property type="match status" value="1"/>
</dbReference>
<comment type="caution">
    <text evidence="6">The sequence shown here is derived from an EMBL/GenBank/DDBJ whole genome shotgun (WGS) entry which is preliminary data.</text>
</comment>
<dbReference type="Pfam" id="PF05157">
    <property type="entry name" value="MshEN"/>
    <property type="match status" value="1"/>
</dbReference>
<dbReference type="PANTHER" id="PTHR30258">
    <property type="entry name" value="TYPE II SECRETION SYSTEM PROTEIN GSPE-RELATED"/>
    <property type="match status" value="1"/>
</dbReference>
<dbReference type="SUPFAM" id="SSF52540">
    <property type="entry name" value="P-loop containing nucleoside triphosphate hydrolases"/>
    <property type="match status" value="1"/>
</dbReference>
<dbReference type="GO" id="GO:0005886">
    <property type="term" value="C:plasma membrane"/>
    <property type="evidence" value="ECO:0007669"/>
    <property type="project" value="TreeGrafter"/>
</dbReference>
<keyword evidence="2" id="KW-0547">Nucleotide-binding</keyword>
<dbReference type="Gene3D" id="3.40.50.300">
    <property type="entry name" value="P-loop containing nucleotide triphosphate hydrolases"/>
    <property type="match status" value="1"/>
</dbReference>
<dbReference type="GO" id="GO:0005524">
    <property type="term" value="F:ATP binding"/>
    <property type="evidence" value="ECO:0007669"/>
    <property type="project" value="UniProtKB-KW"/>
</dbReference>
<dbReference type="InterPro" id="IPR001482">
    <property type="entry name" value="T2SS/T4SS_dom"/>
</dbReference>
<comment type="similarity">
    <text evidence="1">Belongs to the GSP E family.</text>
</comment>
<dbReference type="Pfam" id="PF00437">
    <property type="entry name" value="T2SSE"/>
    <property type="match status" value="1"/>
</dbReference>
<proteinExistence type="inferred from homology"/>
<dbReference type="SMART" id="SM00382">
    <property type="entry name" value="AAA"/>
    <property type="match status" value="1"/>
</dbReference>
<name>A0A2H0UUQ1_9BACT</name>
<dbReference type="InterPro" id="IPR027417">
    <property type="entry name" value="P-loop_NTPase"/>
</dbReference>
<sequence length="578" mass="64974">MDLLPYLIKNGVLTKEKGNEILKSWQKSGGSQERFLLKEKILPEGDLFRYKGEALGFPLKKLKPEEIAPEIFALIPKESVEYYKITALGFDKEQKILEVGMVYPENTQAQEALKFLSRQQKVILKIYLISFSDFDTYIKQYRAPEKEVEKALEKLEEEIATEREAGKKAVTSEKFSRVVEEAPIIKMTAVILRQAVEGKASDIHIEPTTDDLRVRYRLDGVLYTSLVLPLKVHSAIVARIKILSRLKIDETRVPQDGRFSTNMAGRRIDFRISTFPTMFGEKVVIRVLDPSEGLLTLTDLGLSGNNLAAVKRAIVKPDGMILVTGPTGSGKTTTLYTVLRILNKEEVNIVTLEDPVEYFMAGVNQSQVRPEIDYTFARGLRQILRQDPDIIMVGEIRDEETASLAVQAALTGHLVLSTLHTTSAVGVIPRLLDMDIKPFLLSPTLNVALSQRLIRVLCPICKKRVALEGEAKKYVLERLKEIPKAEIKKWQGKNEFFAYEPKGCKKCNFRGYSGRKGIFEVVEMSDKLAEIILSGSFSERAMLNEAKDQGMITMEQDGILKVLEGITSLEEVISSAQT</sequence>
<evidence type="ECO:0000313" key="7">
    <source>
        <dbReference type="Proteomes" id="UP000230132"/>
    </source>
</evidence>
<dbReference type="InterPro" id="IPR003593">
    <property type="entry name" value="AAA+_ATPase"/>
</dbReference>
<feature type="coiled-coil region" evidence="4">
    <location>
        <begin position="138"/>
        <end position="165"/>
    </location>
</feature>
<accession>A0A2H0UUQ1</accession>
<gene>
    <name evidence="6" type="ORF">COU05_01170</name>
</gene>
<evidence type="ECO:0000256" key="4">
    <source>
        <dbReference type="SAM" id="Coils"/>
    </source>
</evidence>
<dbReference type="SUPFAM" id="SSF160246">
    <property type="entry name" value="EspE N-terminal domain-like"/>
    <property type="match status" value="1"/>
</dbReference>
<evidence type="ECO:0000313" key="6">
    <source>
        <dbReference type="EMBL" id="PIR90596.1"/>
    </source>
</evidence>
<dbReference type="PROSITE" id="PS00662">
    <property type="entry name" value="T2SP_E"/>
    <property type="match status" value="1"/>
</dbReference>
<evidence type="ECO:0000259" key="5">
    <source>
        <dbReference type="PROSITE" id="PS00662"/>
    </source>
</evidence>
<organism evidence="6 7">
    <name type="scientific">bacterium (Candidatus Gribaldobacteria) CG10_big_fil_rev_8_21_14_0_10_37_21</name>
    <dbReference type="NCBI Taxonomy" id="2014275"/>
    <lineage>
        <taxon>Bacteria</taxon>
        <taxon>Candidatus Gribaldobacteria</taxon>
    </lineage>
</organism>
<feature type="domain" description="Bacterial type II secretion system protein E" evidence="5">
    <location>
        <begin position="384"/>
        <end position="398"/>
    </location>
</feature>
<protein>
    <recommendedName>
        <fullName evidence="5">Bacterial type II secretion system protein E domain-containing protein</fullName>
    </recommendedName>
</protein>
<dbReference type="Gene3D" id="3.30.450.90">
    <property type="match status" value="1"/>
</dbReference>
<dbReference type="InterPro" id="IPR037257">
    <property type="entry name" value="T2SS_E_N_sf"/>
</dbReference>
<dbReference type="InterPro" id="IPR007831">
    <property type="entry name" value="T2SS_GspE_N"/>
</dbReference>